<keyword evidence="2" id="KW-1133">Transmembrane helix</keyword>
<sequence>MKRSFDFCMAVLGLALTAPLLAIIAVLIKLESKGPVIFRQLRVGQGFRPFTILKFRTMVVDAPGICLPLTVGDDPRITRVGRTLRKLKLDELPQLVNVLVGDMSFVGPRPEVPRYVERLRTEFSDVLTVRPGITDLASLRYIDEAALLSCSSNPEDEYQLKVLPEKIRLAKLYIRHMSLRLDLAIILQTLLHIVRVPVVVFTLPELKAAVEPPLTSLWASLSPFIMKWRKPIIVVLDLALIILANYFAFALRYDGNIPEKEFHVFEQTVLALVAIRGVAFALFGLNEGLWRYTSVWDLQNILKGVLLSTVVFYGWVYWALEISSYPRSIFAIDAILLIGFLAGMRLSARVFRDKAVFQKKRKVLIVGAGDSGERVVREMKTRSVFNCQPIGLVDDNIALLNQRIHGVRVLGTLGDIPKLVEALRPEVVVVAVPSATPEFLRDLVIKLEPYEVSIKTLPAKEELLADQSTVSQMRNVSIPDLLSRAPIDLDREATRQMVRGKSILITGAGGSIGSELARQITLFGPKVLLLYERHENSLYTIHKELDDHGFAFPIVPLIGDVTDAQRLCAVLDQYKPQILFHAAAHKHVPLVELNPLEAVKNNCTGTRITAEAASVYGVEQFVHISTDKAVNPSSVMGATKRVAELIVQDIARTSRTRFLLVRFGNVLGSSGSMLLRFQEQIKAGGPVTVTHPEIRRYFMLIPEAVQLVLQAATVGKQGHVYILDMGEQIKVLDIARSLIRLSGFIPGKEISIQFIGLRPGEKLYEELVGEGEIAVQSSLEKILQIRATNQPDFEEFREKLSTLEAASCCDEAGVLLERLKDIVPTFRTESSSPEFVGMPATVETITK</sequence>
<dbReference type="SUPFAM" id="SSF51735">
    <property type="entry name" value="NAD(P)-binding Rossmann-fold domains"/>
    <property type="match status" value="2"/>
</dbReference>
<organism evidence="5 6">
    <name type="scientific">Candidatus Nitrospira kreftii</name>
    <dbReference type="NCBI Taxonomy" id="2652173"/>
    <lineage>
        <taxon>Bacteria</taxon>
        <taxon>Pseudomonadati</taxon>
        <taxon>Nitrospirota</taxon>
        <taxon>Nitrospiria</taxon>
        <taxon>Nitrospirales</taxon>
        <taxon>Nitrospiraceae</taxon>
        <taxon>Nitrospira</taxon>
    </lineage>
</organism>
<accession>A0A7S8IYX9</accession>
<keyword evidence="2" id="KW-0472">Membrane</keyword>
<dbReference type="Proteomes" id="UP000593737">
    <property type="component" value="Chromosome"/>
</dbReference>
<proteinExistence type="inferred from homology"/>
<feature type="transmembrane region" description="Helical" evidence="2">
    <location>
        <begin position="301"/>
        <end position="318"/>
    </location>
</feature>
<dbReference type="AlphaFoldDB" id="A0A7S8IYX9"/>
<evidence type="ECO:0000259" key="3">
    <source>
        <dbReference type="Pfam" id="PF02397"/>
    </source>
</evidence>
<dbReference type="EMBL" id="CP047423">
    <property type="protein sequence ID" value="QPD03661.1"/>
    <property type="molecule type" value="Genomic_DNA"/>
</dbReference>
<dbReference type="CDD" id="cd05237">
    <property type="entry name" value="UDP_invert_4-6DH_SDR_e"/>
    <property type="match status" value="1"/>
</dbReference>
<dbReference type="KEGG" id="nkf:Nkreftii_001435"/>
<evidence type="ECO:0000313" key="6">
    <source>
        <dbReference type="Proteomes" id="UP000593737"/>
    </source>
</evidence>
<evidence type="ECO:0000259" key="4">
    <source>
        <dbReference type="Pfam" id="PF02719"/>
    </source>
</evidence>
<dbReference type="Pfam" id="PF02397">
    <property type="entry name" value="Bac_transf"/>
    <property type="match status" value="1"/>
</dbReference>
<dbReference type="InterPro" id="IPR003362">
    <property type="entry name" value="Bact_transf"/>
</dbReference>
<comment type="similarity">
    <text evidence="1">Belongs to the polysaccharide synthase family.</text>
</comment>
<feature type="domain" description="Bacterial sugar transferase" evidence="3">
    <location>
        <begin position="2"/>
        <end position="194"/>
    </location>
</feature>
<evidence type="ECO:0000313" key="5">
    <source>
        <dbReference type="EMBL" id="QPD03661.1"/>
    </source>
</evidence>
<evidence type="ECO:0000256" key="2">
    <source>
        <dbReference type="SAM" id="Phobius"/>
    </source>
</evidence>
<keyword evidence="2" id="KW-0812">Transmembrane</keyword>
<gene>
    <name evidence="5" type="ORF">Nkreftii_001435</name>
</gene>
<dbReference type="PANTHER" id="PTHR43318">
    <property type="entry name" value="UDP-N-ACETYLGLUCOSAMINE 4,6-DEHYDRATASE"/>
    <property type="match status" value="1"/>
</dbReference>
<dbReference type="Pfam" id="PF13727">
    <property type="entry name" value="CoA_binding_3"/>
    <property type="match status" value="1"/>
</dbReference>
<dbReference type="InterPro" id="IPR003869">
    <property type="entry name" value="Polysac_CapD-like"/>
</dbReference>
<reference evidence="5 6" key="1">
    <citation type="journal article" date="2020" name="ISME J.">
        <title>Enrichment and physiological characterization of a novel comammox Nitrospira indicates ammonium inhibition of complete nitrification.</title>
        <authorList>
            <person name="Sakoula D."/>
            <person name="Koch H."/>
            <person name="Frank J."/>
            <person name="Jetten M.S.M."/>
            <person name="van Kessel M.A.H.J."/>
            <person name="Lucker S."/>
        </authorList>
    </citation>
    <scope>NUCLEOTIDE SEQUENCE [LARGE SCALE GENOMIC DNA]</scope>
    <source>
        <strain evidence="5">Comreactor17</strain>
    </source>
</reference>
<dbReference type="InterPro" id="IPR036291">
    <property type="entry name" value="NAD(P)-bd_dom_sf"/>
</dbReference>
<evidence type="ECO:0000256" key="1">
    <source>
        <dbReference type="ARBA" id="ARBA00007430"/>
    </source>
</evidence>
<name>A0A7S8IYX9_9BACT</name>
<protein>
    <submittedName>
        <fullName evidence="5">Polysaccharide biosynthesis protein EpsC (Modular protein)</fullName>
    </submittedName>
</protein>
<dbReference type="InterPro" id="IPR051203">
    <property type="entry name" value="Polysaccharide_Synthase-Rel"/>
</dbReference>
<feature type="domain" description="Polysaccharide biosynthesis protein CapD-like" evidence="4">
    <location>
        <begin position="503"/>
        <end position="785"/>
    </location>
</feature>
<dbReference type="PANTHER" id="PTHR43318:SF1">
    <property type="entry name" value="POLYSACCHARIDE BIOSYNTHESIS PROTEIN EPSC-RELATED"/>
    <property type="match status" value="1"/>
</dbReference>
<feature type="transmembrane region" description="Helical" evidence="2">
    <location>
        <begin position="330"/>
        <end position="351"/>
    </location>
</feature>
<feature type="transmembrane region" description="Helical" evidence="2">
    <location>
        <begin position="269"/>
        <end position="289"/>
    </location>
</feature>
<feature type="transmembrane region" description="Helical" evidence="2">
    <location>
        <begin position="232"/>
        <end position="249"/>
    </location>
</feature>
<dbReference type="Gene3D" id="3.40.50.720">
    <property type="entry name" value="NAD(P)-binding Rossmann-like Domain"/>
    <property type="match status" value="2"/>
</dbReference>
<dbReference type="Pfam" id="PF02719">
    <property type="entry name" value="Polysacc_synt_2"/>
    <property type="match status" value="1"/>
</dbReference>